<reference evidence="2" key="1">
    <citation type="submission" date="2022-10" db="EMBL/GenBank/DDBJ databases">
        <title>Characterization and whole genome sequencing of a new Roseateles species, isolated from fresh water.</title>
        <authorList>
            <person name="Guliayeva D.Y."/>
            <person name="Akhremchuk A.E."/>
            <person name="Sikolenko M.A."/>
            <person name="Valentovich L.N."/>
            <person name="Sidarenka A.V."/>
        </authorList>
    </citation>
    <scope>NUCLEOTIDE SEQUENCE</scope>
    <source>
        <strain evidence="2">BIM B-1768</strain>
    </source>
</reference>
<keyword evidence="1" id="KW-1133">Transmembrane helix</keyword>
<keyword evidence="1" id="KW-0472">Membrane</keyword>
<evidence type="ECO:0000256" key="1">
    <source>
        <dbReference type="SAM" id="Phobius"/>
    </source>
</evidence>
<evidence type="ECO:0000313" key="3">
    <source>
        <dbReference type="Proteomes" id="UP001064933"/>
    </source>
</evidence>
<evidence type="ECO:0000313" key="2">
    <source>
        <dbReference type="EMBL" id="UXH80741.1"/>
    </source>
</evidence>
<proteinExistence type="predicted"/>
<dbReference type="EMBL" id="CP104562">
    <property type="protein sequence ID" value="UXH80741.1"/>
    <property type="molecule type" value="Genomic_DNA"/>
</dbReference>
<keyword evidence="1" id="KW-0812">Transmembrane</keyword>
<gene>
    <name evidence="2" type="ORF">N4261_13040</name>
</gene>
<feature type="transmembrane region" description="Helical" evidence="1">
    <location>
        <begin position="82"/>
        <end position="101"/>
    </location>
</feature>
<feature type="transmembrane region" description="Helical" evidence="1">
    <location>
        <begin position="137"/>
        <end position="162"/>
    </location>
</feature>
<dbReference type="RefSeq" id="WP_261760558.1">
    <property type="nucleotide sequence ID" value="NZ_CP104562.2"/>
</dbReference>
<keyword evidence="3" id="KW-1185">Reference proteome</keyword>
<feature type="transmembrane region" description="Helical" evidence="1">
    <location>
        <begin position="51"/>
        <end position="70"/>
    </location>
</feature>
<accession>A0ABY6B7J8</accession>
<evidence type="ECO:0008006" key="4">
    <source>
        <dbReference type="Google" id="ProtNLM"/>
    </source>
</evidence>
<dbReference type="Proteomes" id="UP001064933">
    <property type="component" value="Chromosome"/>
</dbReference>
<sequence>MSQPQAPWTSTAPPDPVSDYASRFAPPQAEVAIVVPEQAQGRPMWFSVGPLKMVVMCMVTMQFYSVYWFYKQWKLVREREQSSIIPALRALFGIFFVYALCTRVHASEGSAGAKLNVPALAGGWIVTTVLWKLPDPYWWVAMAAPLFMMPVQAAMNAVNEIAAPGHDPNRRFSAWNWVAIVLGSLLLVMALIGTFMPEQA</sequence>
<feature type="transmembrane region" description="Helical" evidence="1">
    <location>
        <begin position="174"/>
        <end position="196"/>
    </location>
</feature>
<protein>
    <recommendedName>
        <fullName evidence="4">DUF4234 domain-containing protein</fullName>
    </recommendedName>
</protein>
<name>A0ABY6B7J8_9BURK</name>
<organism evidence="2 3">
    <name type="scientific">Roseateles amylovorans</name>
    <dbReference type="NCBI Taxonomy" id="2978473"/>
    <lineage>
        <taxon>Bacteria</taxon>
        <taxon>Pseudomonadati</taxon>
        <taxon>Pseudomonadota</taxon>
        <taxon>Betaproteobacteria</taxon>
        <taxon>Burkholderiales</taxon>
        <taxon>Sphaerotilaceae</taxon>
        <taxon>Roseateles</taxon>
    </lineage>
</organism>